<name>A0A8D5FTA7_9BACT</name>
<dbReference type="EMBL" id="AP024086">
    <property type="protein sequence ID" value="BCL61329.1"/>
    <property type="molecule type" value="Genomic_DNA"/>
</dbReference>
<proteinExistence type="predicted"/>
<evidence type="ECO:0000313" key="3">
    <source>
        <dbReference type="Proteomes" id="UP000826725"/>
    </source>
</evidence>
<feature type="transmembrane region" description="Helical" evidence="1">
    <location>
        <begin position="545"/>
        <end position="564"/>
    </location>
</feature>
<organism evidence="2 3">
    <name type="scientific">Desulfomarina profundi</name>
    <dbReference type="NCBI Taxonomy" id="2772557"/>
    <lineage>
        <taxon>Bacteria</taxon>
        <taxon>Pseudomonadati</taxon>
        <taxon>Thermodesulfobacteriota</taxon>
        <taxon>Desulfobulbia</taxon>
        <taxon>Desulfobulbales</taxon>
        <taxon>Desulfobulbaceae</taxon>
        <taxon>Desulfomarina</taxon>
    </lineage>
</organism>
<evidence type="ECO:0008006" key="4">
    <source>
        <dbReference type="Google" id="ProtNLM"/>
    </source>
</evidence>
<accession>A0A8D5FTA7</accession>
<dbReference type="AlphaFoldDB" id="A0A8D5FTA7"/>
<gene>
    <name evidence="2" type="ORF">DGMP_20220</name>
</gene>
<feature type="transmembrane region" description="Helical" evidence="1">
    <location>
        <begin position="570"/>
        <end position="591"/>
    </location>
</feature>
<keyword evidence="3" id="KW-1185">Reference proteome</keyword>
<evidence type="ECO:0000313" key="2">
    <source>
        <dbReference type="EMBL" id="BCL61329.1"/>
    </source>
</evidence>
<dbReference type="Proteomes" id="UP000826725">
    <property type="component" value="Chromosome"/>
</dbReference>
<protein>
    <recommendedName>
        <fullName evidence="4">Alpha/beta hydrolase</fullName>
    </recommendedName>
</protein>
<evidence type="ECO:0000256" key="1">
    <source>
        <dbReference type="SAM" id="Phobius"/>
    </source>
</evidence>
<sequence length="601" mass="69008">MTEFSGSSSESEKDDGYTAVIYFHGMGSQRRYEELSRLVDAIDKFLTHSDRDGGKGGGKGLLRGIVPKLEPLVGSREKTIAYIEAEYDPKKDGEWGEKNPVRFYEVYWAPVMAGNRSVKRVLKWMFSQVLRPWHTFFSPWRERQRLRRAVLIDLLDVREKWPDGVEEADFERLVKLYDDFEKPHIIERFPEGTFKDFISFIEDEKEGGRVRKVQSVALARMWLKQYQLRELLNGFYLLTLALALVFSALLSVFLIFLFLQFFAGLPLFSGDQHPLLHTFITRWNPSWKTAAGLAVSLFSFLGLKGFLTDYMGDVESWATYEETDKKHEQRNRVIELGTTVINHVLAQEACRRVVIVSHSLGTTVAHDTLLHVTRNNRARNSHDPITGPTELIKISHFVTLASPIDKIQYFFESYKSRYHRYKRVVEELRGDIGEVPFSRFGTPYIHWVNFWDEGDIISGALQSPTNRKRIRHRVDNVHVSSLYFPDPGGSHSAYFRNKTVIQSLFEIIILGKYNYRTKNPDTGHREKCRRHALGPGEPTGNVRKYFFAALLFPWLASSGCFMFSMGFEKAALVLLSGAALTVGFLGVNYLAGFLRGVKNPL</sequence>
<dbReference type="RefSeq" id="WP_228853793.1">
    <property type="nucleotide sequence ID" value="NZ_AP024086.1"/>
</dbReference>
<feature type="transmembrane region" description="Helical" evidence="1">
    <location>
        <begin position="234"/>
        <end position="267"/>
    </location>
</feature>
<keyword evidence="1" id="KW-0472">Membrane</keyword>
<keyword evidence="1" id="KW-1133">Transmembrane helix</keyword>
<keyword evidence="1" id="KW-0812">Transmembrane</keyword>
<dbReference type="KEGG" id="dbk:DGMP_20220"/>
<reference evidence="2" key="1">
    <citation type="submission" date="2020-09" db="EMBL/GenBank/DDBJ databases">
        <title>Desulfogranum mesoprofundum gen. nov., sp. nov., a novel mesophilic, sulfate-reducing chemolithoautotroph isolated from a deep-sea hydrothermal vent chimney in the Suiyo Seamount.</title>
        <authorList>
            <person name="Hashimoto Y."/>
            <person name="Nakagawa S."/>
        </authorList>
    </citation>
    <scope>NUCLEOTIDE SEQUENCE</scope>
    <source>
        <strain evidence="2">KT2</strain>
    </source>
</reference>